<dbReference type="AlphaFoldDB" id="A0AAD6VJV3"/>
<evidence type="ECO:0000313" key="1">
    <source>
        <dbReference type="EMBL" id="KAJ7209119.1"/>
    </source>
</evidence>
<keyword evidence="2" id="KW-1185">Reference proteome</keyword>
<gene>
    <name evidence="1" type="ORF">GGX14DRAFT_632244</name>
</gene>
<dbReference type="Proteomes" id="UP001219525">
    <property type="component" value="Unassembled WGS sequence"/>
</dbReference>
<dbReference type="EMBL" id="JARJCW010000031">
    <property type="protein sequence ID" value="KAJ7209119.1"/>
    <property type="molecule type" value="Genomic_DNA"/>
</dbReference>
<protein>
    <submittedName>
        <fullName evidence="1">Uncharacterized protein</fullName>
    </submittedName>
</protein>
<name>A0AAD6VJV3_9AGAR</name>
<proteinExistence type="predicted"/>
<sequence>MSCTRAYKRVQANCVNPDVGDRAPARPCRVVLEHAPLVDSQIRLKHIRNWSVELLIRPPSRAYQTAATFHGASGSHAELSTAFYVENGPNVSCLSSAASPVPQLSGRTTPARGASKRPAIIGGVLGGLVRILTGLATACVRYYRRRARLAFESRTVTVYTSTIFPRTAELNSKERREYLTNRLAAVQTHWLAALHTETATAAGTTPAPFTDSPSVTPAETDGALRTQDGALQARIRTLEAQLQSHCQWALGHSDEPPPGYLFRVATTIIIWKWLLDVEHPPALGRTRTSHGEEVPYHIPDRAQKPEQPGIATYACHRQALPHWRDLLQAGDGEGCAAARTGGHACTTASVLVRASRASCVATSVALRRTRAAGNGERRGEQRAAALQVRGFEAQEMP</sequence>
<evidence type="ECO:0000313" key="2">
    <source>
        <dbReference type="Proteomes" id="UP001219525"/>
    </source>
</evidence>
<organism evidence="1 2">
    <name type="scientific">Mycena pura</name>
    <dbReference type="NCBI Taxonomy" id="153505"/>
    <lineage>
        <taxon>Eukaryota</taxon>
        <taxon>Fungi</taxon>
        <taxon>Dikarya</taxon>
        <taxon>Basidiomycota</taxon>
        <taxon>Agaricomycotina</taxon>
        <taxon>Agaricomycetes</taxon>
        <taxon>Agaricomycetidae</taxon>
        <taxon>Agaricales</taxon>
        <taxon>Marasmiineae</taxon>
        <taxon>Mycenaceae</taxon>
        <taxon>Mycena</taxon>
    </lineage>
</organism>
<accession>A0AAD6VJV3</accession>
<reference evidence="1" key="1">
    <citation type="submission" date="2023-03" db="EMBL/GenBank/DDBJ databases">
        <title>Massive genome expansion in bonnet fungi (Mycena s.s.) driven by repeated elements and novel gene families across ecological guilds.</title>
        <authorList>
            <consortium name="Lawrence Berkeley National Laboratory"/>
            <person name="Harder C.B."/>
            <person name="Miyauchi S."/>
            <person name="Viragh M."/>
            <person name="Kuo A."/>
            <person name="Thoen E."/>
            <person name="Andreopoulos B."/>
            <person name="Lu D."/>
            <person name="Skrede I."/>
            <person name="Drula E."/>
            <person name="Henrissat B."/>
            <person name="Morin E."/>
            <person name="Kohler A."/>
            <person name="Barry K."/>
            <person name="LaButti K."/>
            <person name="Morin E."/>
            <person name="Salamov A."/>
            <person name="Lipzen A."/>
            <person name="Mereny Z."/>
            <person name="Hegedus B."/>
            <person name="Baldrian P."/>
            <person name="Stursova M."/>
            <person name="Weitz H."/>
            <person name="Taylor A."/>
            <person name="Grigoriev I.V."/>
            <person name="Nagy L.G."/>
            <person name="Martin F."/>
            <person name="Kauserud H."/>
        </authorList>
    </citation>
    <scope>NUCLEOTIDE SEQUENCE</scope>
    <source>
        <strain evidence="1">9144</strain>
    </source>
</reference>
<comment type="caution">
    <text evidence="1">The sequence shown here is derived from an EMBL/GenBank/DDBJ whole genome shotgun (WGS) entry which is preliminary data.</text>
</comment>